<feature type="transmembrane region" description="Helical" evidence="8">
    <location>
        <begin position="206"/>
        <end position="230"/>
    </location>
</feature>
<evidence type="ECO:0000256" key="1">
    <source>
        <dbReference type="ARBA" id="ARBA00004141"/>
    </source>
</evidence>
<proteinExistence type="inferred from homology"/>
<comment type="similarity">
    <text evidence="2">Belongs to the OXA1/ALB3/YidC (TC 2.A.9.2) family.</text>
</comment>
<evidence type="ECO:0000256" key="7">
    <source>
        <dbReference type="RuleBase" id="RU003945"/>
    </source>
</evidence>
<dbReference type="SMART" id="SM00028">
    <property type="entry name" value="TPR"/>
    <property type="match status" value="4"/>
</dbReference>
<comment type="caution">
    <text evidence="10">The sequence shown here is derived from an EMBL/GenBank/DDBJ whole genome shotgun (WGS) entry which is preliminary data.</text>
</comment>
<evidence type="ECO:0000313" key="10">
    <source>
        <dbReference type="EMBL" id="CAD7700447.1"/>
    </source>
</evidence>
<dbReference type="PANTHER" id="PTHR12428">
    <property type="entry name" value="OXA1"/>
    <property type="match status" value="1"/>
</dbReference>
<dbReference type="InterPro" id="IPR011990">
    <property type="entry name" value="TPR-like_helical_dom_sf"/>
</dbReference>
<dbReference type="Pfam" id="PF13181">
    <property type="entry name" value="TPR_8"/>
    <property type="match status" value="1"/>
</dbReference>
<name>A0A8S1J039_9CHLO</name>
<dbReference type="OrthoDB" id="2148490at2759"/>
<feature type="transmembrane region" description="Helical" evidence="8">
    <location>
        <begin position="157"/>
        <end position="177"/>
    </location>
</feature>
<dbReference type="GO" id="GO:0032979">
    <property type="term" value="P:protein insertion into mitochondrial inner membrane from matrix"/>
    <property type="evidence" value="ECO:0007669"/>
    <property type="project" value="TreeGrafter"/>
</dbReference>
<keyword evidence="5 8" id="KW-0472">Membrane</keyword>
<feature type="repeat" description="TPR" evidence="6">
    <location>
        <begin position="437"/>
        <end position="470"/>
    </location>
</feature>
<evidence type="ECO:0000259" key="9">
    <source>
        <dbReference type="Pfam" id="PF02096"/>
    </source>
</evidence>
<sequence>MIPIATSLPMVGWHAYGSLGTAASSPASVGVGNEGRHLELDALFVAQSSEASLGGGPVGMAAAALDQLHGAIGMPWWATIPVAAISMRTLLLPLTVKQIQSTASTVHLFKQALQLRRAKAPKMAGGKKQGLQSKEGAWEFVELFHRMRKKTGAPHPAWILASPLIQIPIFVTSVMAVRSMANSEWPGFPEGGVLWFADLTQPAMDFWAASAPLGVLGGVVPIAITLSYLANIDLSFRSGRAAGNVAGPFGSSLVDMLKLFLEWLSIPILVISMQLPHASLLYWLSSSLFSLAQNLVLGHPQVRAQLGMHRHRAEGNVAQGSTAPTTDMHCQALPLFAEAAEWRAKGDMEKALEVLESVKKFSDEHPRAHFAHAELLREMKRWKDAALSYERSVQLETESQQRGRCWFGAGISLYMLGELEKGEAALLRASKLSSRDVRVWMALASIFSKTGRKEEATRALSEAAKLDPSVRQYLQKTQDGQ</sequence>
<dbReference type="InterPro" id="IPR019734">
    <property type="entry name" value="TPR_rpt"/>
</dbReference>
<evidence type="ECO:0000256" key="3">
    <source>
        <dbReference type="ARBA" id="ARBA00022692"/>
    </source>
</evidence>
<keyword evidence="3 7" id="KW-0812">Transmembrane</keyword>
<dbReference type="Pfam" id="PF02096">
    <property type="entry name" value="60KD_IMP"/>
    <property type="match status" value="1"/>
</dbReference>
<evidence type="ECO:0000256" key="4">
    <source>
        <dbReference type="ARBA" id="ARBA00022989"/>
    </source>
</evidence>
<dbReference type="InterPro" id="IPR028055">
    <property type="entry name" value="YidC/Oxa/ALB_C"/>
</dbReference>
<dbReference type="Proteomes" id="UP000708148">
    <property type="component" value="Unassembled WGS sequence"/>
</dbReference>
<accession>A0A8S1J039</accession>
<dbReference type="CDD" id="cd20069">
    <property type="entry name" value="5TM_Oxa1-like"/>
    <property type="match status" value="1"/>
</dbReference>
<dbReference type="Gene3D" id="1.25.40.10">
    <property type="entry name" value="Tetratricopeptide repeat domain"/>
    <property type="match status" value="1"/>
</dbReference>
<gene>
    <name evidence="10" type="ORF">OSTQU699_LOCUS5806</name>
</gene>
<evidence type="ECO:0000256" key="2">
    <source>
        <dbReference type="ARBA" id="ARBA00010583"/>
    </source>
</evidence>
<dbReference type="PROSITE" id="PS50005">
    <property type="entry name" value="TPR"/>
    <property type="match status" value="1"/>
</dbReference>
<evidence type="ECO:0000313" key="11">
    <source>
        <dbReference type="Proteomes" id="UP000708148"/>
    </source>
</evidence>
<dbReference type="SUPFAM" id="SSF48452">
    <property type="entry name" value="TPR-like"/>
    <property type="match status" value="1"/>
</dbReference>
<reference evidence="10" key="1">
    <citation type="submission" date="2020-12" db="EMBL/GenBank/DDBJ databases">
        <authorList>
            <person name="Iha C."/>
        </authorList>
    </citation>
    <scope>NUCLEOTIDE SEQUENCE</scope>
</reference>
<dbReference type="PANTHER" id="PTHR12428:SF65">
    <property type="entry name" value="CYTOCHROME C OXIDASE ASSEMBLY PROTEIN COX18, MITOCHONDRIAL"/>
    <property type="match status" value="1"/>
</dbReference>
<comment type="subcellular location">
    <subcellularLocation>
        <location evidence="1 7">Membrane</location>
        <topology evidence="1 7">Multi-pass membrane protein</topology>
    </subcellularLocation>
</comment>
<keyword evidence="4 8" id="KW-1133">Transmembrane helix</keyword>
<evidence type="ECO:0000256" key="6">
    <source>
        <dbReference type="PROSITE-ProRule" id="PRU00339"/>
    </source>
</evidence>
<dbReference type="GO" id="GO:0032977">
    <property type="term" value="F:membrane insertase activity"/>
    <property type="evidence" value="ECO:0007669"/>
    <property type="project" value="InterPro"/>
</dbReference>
<keyword evidence="6" id="KW-0802">TPR repeat</keyword>
<organism evidence="10 11">
    <name type="scientific">Ostreobium quekettii</name>
    <dbReference type="NCBI Taxonomy" id="121088"/>
    <lineage>
        <taxon>Eukaryota</taxon>
        <taxon>Viridiplantae</taxon>
        <taxon>Chlorophyta</taxon>
        <taxon>core chlorophytes</taxon>
        <taxon>Ulvophyceae</taxon>
        <taxon>TCBD clade</taxon>
        <taxon>Bryopsidales</taxon>
        <taxon>Ostreobineae</taxon>
        <taxon>Ostreobiaceae</taxon>
        <taxon>Ostreobium</taxon>
    </lineage>
</organism>
<dbReference type="AlphaFoldDB" id="A0A8S1J039"/>
<keyword evidence="11" id="KW-1185">Reference proteome</keyword>
<dbReference type="EMBL" id="CAJHUC010001267">
    <property type="protein sequence ID" value="CAD7700447.1"/>
    <property type="molecule type" value="Genomic_DNA"/>
</dbReference>
<dbReference type="GO" id="GO:0005743">
    <property type="term" value="C:mitochondrial inner membrane"/>
    <property type="evidence" value="ECO:0007669"/>
    <property type="project" value="TreeGrafter"/>
</dbReference>
<protein>
    <recommendedName>
        <fullName evidence="9">Membrane insertase YidC/Oxa/ALB C-terminal domain-containing protein</fullName>
    </recommendedName>
</protein>
<dbReference type="InterPro" id="IPR001708">
    <property type="entry name" value="YidC/ALB3/OXA1/COX18"/>
</dbReference>
<evidence type="ECO:0000256" key="8">
    <source>
        <dbReference type="SAM" id="Phobius"/>
    </source>
</evidence>
<feature type="domain" description="Membrane insertase YidC/Oxa/ALB C-terminal" evidence="9">
    <location>
        <begin position="76"/>
        <end position="297"/>
    </location>
</feature>
<comment type="similarity">
    <text evidence="7">Belongs to the OXA1/ALB3/YidC family.</text>
</comment>
<evidence type="ECO:0000256" key="5">
    <source>
        <dbReference type="ARBA" id="ARBA00023136"/>
    </source>
</evidence>